<dbReference type="EMBL" id="LSGP01000026">
    <property type="protein sequence ID" value="KYZ75075.1"/>
    <property type="molecule type" value="Genomic_DNA"/>
</dbReference>
<dbReference type="PRINTS" id="PR01438">
    <property type="entry name" value="UNVRSLSTRESS"/>
</dbReference>
<organism evidence="3 4">
    <name type="scientific">Anaerosporomusa subterranea</name>
    <dbReference type="NCBI Taxonomy" id="1794912"/>
    <lineage>
        <taxon>Bacteria</taxon>
        <taxon>Bacillati</taxon>
        <taxon>Bacillota</taxon>
        <taxon>Negativicutes</taxon>
        <taxon>Acetonemataceae</taxon>
        <taxon>Anaerosporomusa</taxon>
    </lineage>
</organism>
<dbReference type="STRING" id="1794912.AXX12_15995"/>
<gene>
    <name evidence="3" type="ORF">AXX12_15995</name>
</gene>
<dbReference type="CDD" id="cd00293">
    <property type="entry name" value="USP-like"/>
    <property type="match status" value="1"/>
</dbReference>
<proteinExistence type="inferred from homology"/>
<sequence>MAIRYSKILAPIDGSQNSFTALAHAVQMAKSFNAEIGILHVAILMQQLPIATQLSDVYLPESILTHIQDFSDTVLKQAVKQIPDGIRVRTYCEIGSPAIVIPEFAEKNNYDMIVIGSRGLGIIKGLFMGSVSNYVVNHAKCPVLVVK</sequence>
<evidence type="ECO:0000256" key="1">
    <source>
        <dbReference type="ARBA" id="ARBA00008791"/>
    </source>
</evidence>
<name>A0A154BMH1_ANASB</name>
<reference evidence="3 4" key="1">
    <citation type="submission" date="2016-02" db="EMBL/GenBank/DDBJ databases">
        <title>Anaerosporomusa subterraneum gen. nov., sp. nov., a spore-forming obligate anaerobe isolated from saprolite.</title>
        <authorList>
            <person name="Choi J.K."/>
            <person name="Shah M."/>
            <person name="Yee N."/>
        </authorList>
    </citation>
    <scope>NUCLEOTIDE SEQUENCE [LARGE SCALE GENOMIC DNA]</scope>
    <source>
        <strain evidence="3 4">RU4</strain>
    </source>
</reference>
<protein>
    <recommendedName>
        <fullName evidence="2">UspA domain-containing protein</fullName>
    </recommendedName>
</protein>
<evidence type="ECO:0000313" key="3">
    <source>
        <dbReference type="EMBL" id="KYZ75075.1"/>
    </source>
</evidence>
<comment type="caution">
    <text evidence="3">The sequence shown here is derived from an EMBL/GenBank/DDBJ whole genome shotgun (WGS) entry which is preliminary data.</text>
</comment>
<evidence type="ECO:0000313" key="4">
    <source>
        <dbReference type="Proteomes" id="UP000076268"/>
    </source>
</evidence>
<keyword evidence="4" id="KW-1185">Reference proteome</keyword>
<dbReference type="Pfam" id="PF00582">
    <property type="entry name" value="Usp"/>
    <property type="match status" value="1"/>
</dbReference>
<dbReference type="PANTHER" id="PTHR46268:SF6">
    <property type="entry name" value="UNIVERSAL STRESS PROTEIN UP12"/>
    <property type="match status" value="1"/>
</dbReference>
<dbReference type="InterPro" id="IPR014729">
    <property type="entry name" value="Rossmann-like_a/b/a_fold"/>
</dbReference>
<evidence type="ECO:0000259" key="2">
    <source>
        <dbReference type="Pfam" id="PF00582"/>
    </source>
</evidence>
<dbReference type="InterPro" id="IPR006015">
    <property type="entry name" value="Universal_stress_UspA"/>
</dbReference>
<dbReference type="PANTHER" id="PTHR46268">
    <property type="entry name" value="STRESS RESPONSE PROTEIN NHAX"/>
    <property type="match status" value="1"/>
</dbReference>
<dbReference type="AlphaFoldDB" id="A0A154BMH1"/>
<feature type="domain" description="UspA" evidence="2">
    <location>
        <begin position="5"/>
        <end position="147"/>
    </location>
</feature>
<dbReference type="SUPFAM" id="SSF52402">
    <property type="entry name" value="Adenine nucleotide alpha hydrolases-like"/>
    <property type="match status" value="1"/>
</dbReference>
<accession>A0A154BMH1</accession>
<dbReference type="InterPro" id="IPR006016">
    <property type="entry name" value="UspA"/>
</dbReference>
<dbReference type="RefSeq" id="WP_066245698.1">
    <property type="nucleotide sequence ID" value="NZ_LSGP01000026.1"/>
</dbReference>
<dbReference type="Proteomes" id="UP000076268">
    <property type="component" value="Unassembled WGS sequence"/>
</dbReference>
<comment type="similarity">
    <text evidence="1">Belongs to the universal stress protein A family.</text>
</comment>
<dbReference type="OrthoDB" id="9777884at2"/>
<dbReference type="Gene3D" id="3.40.50.620">
    <property type="entry name" value="HUPs"/>
    <property type="match status" value="1"/>
</dbReference>